<reference evidence="1 2" key="1">
    <citation type="submission" date="2015-07" db="EMBL/GenBank/DDBJ databases">
        <title>Emmonsia species relationships and genome sequence.</title>
        <authorList>
            <person name="Cuomo C.A."/>
            <person name="Schwartz I.S."/>
            <person name="Kenyon C."/>
            <person name="de Hoog G.S."/>
            <person name="Govender N.P."/>
            <person name="Botha A."/>
            <person name="Moreno L."/>
            <person name="de Vries M."/>
            <person name="Munoz J.F."/>
            <person name="Stielow J.B."/>
        </authorList>
    </citation>
    <scope>NUCLEOTIDE SEQUENCE [LARGE SCALE GENOMIC DNA]</scope>
    <source>
        <strain evidence="1 2">CBS 136260</strain>
    </source>
</reference>
<dbReference type="OrthoDB" id="72726at2759"/>
<dbReference type="EMBL" id="LGUA01000439">
    <property type="protein sequence ID" value="OAX81631.1"/>
    <property type="molecule type" value="Genomic_DNA"/>
</dbReference>
<name>A0A1B7NXY1_9EURO</name>
<proteinExistence type="predicted"/>
<comment type="caution">
    <text evidence="1">The sequence shown here is derived from an EMBL/GenBank/DDBJ whole genome shotgun (WGS) entry which is preliminary data.</text>
</comment>
<evidence type="ECO:0000313" key="2">
    <source>
        <dbReference type="Proteomes" id="UP000091918"/>
    </source>
</evidence>
<organism evidence="1 2">
    <name type="scientific">Emergomyces africanus</name>
    <dbReference type="NCBI Taxonomy" id="1955775"/>
    <lineage>
        <taxon>Eukaryota</taxon>
        <taxon>Fungi</taxon>
        <taxon>Dikarya</taxon>
        <taxon>Ascomycota</taxon>
        <taxon>Pezizomycotina</taxon>
        <taxon>Eurotiomycetes</taxon>
        <taxon>Eurotiomycetidae</taxon>
        <taxon>Onygenales</taxon>
        <taxon>Ajellomycetaceae</taxon>
        <taxon>Emergomyces</taxon>
    </lineage>
</organism>
<accession>A0A1B7NXY1</accession>
<gene>
    <name evidence="1" type="ORF">ACJ72_04030</name>
</gene>
<keyword evidence="2" id="KW-1185">Reference proteome</keyword>
<dbReference type="AlphaFoldDB" id="A0A1B7NXY1"/>
<protein>
    <submittedName>
        <fullName evidence="1">Uncharacterized protein</fullName>
    </submittedName>
</protein>
<sequence length="122" mass="13377">MFSHSNVKTFLCLPPEIRRIIFLKLFQSVRIRRKAGGAEHLAISTGVLPNLPGSSAARSLQMYLSSASLDEGGYGRWIFVTGLTFNLDMEGDLSRPSSSPIMGGWSGSDFQTMNGKNYQKSS</sequence>
<dbReference type="Proteomes" id="UP000091918">
    <property type="component" value="Unassembled WGS sequence"/>
</dbReference>
<evidence type="ECO:0000313" key="1">
    <source>
        <dbReference type="EMBL" id="OAX81631.1"/>
    </source>
</evidence>